<feature type="region of interest" description="Disordered" evidence="1">
    <location>
        <begin position="1"/>
        <end position="26"/>
    </location>
</feature>
<keyword evidence="3" id="KW-1185">Reference proteome</keyword>
<gene>
    <name evidence="2" type="ORF">GCM10009777_37900</name>
</gene>
<name>A0ABN2T4L6_9MICO</name>
<reference evidence="2 3" key="1">
    <citation type="journal article" date="2019" name="Int. J. Syst. Evol. Microbiol.">
        <title>The Global Catalogue of Microorganisms (GCM) 10K type strain sequencing project: providing services to taxonomists for standard genome sequencing and annotation.</title>
        <authorList>
            <consortium name="The Broad Institute Genomics Platform"/>
            <consortium name="The Broad Institute Genome Sequencing Center for Infectious Disease"/>
            <person name="Wu L."/>
            <person name="Ma J."/>
        </authorList>
    </citation>
    <scope>NUCLEOTIDE SEQUENCE [LARGE SCALE GENOMIC DNA]</scope>
    <source>
        <strain evidence="2 3">JCM 14902</strain>
    </source>
</reference>
<accession>A0ABN2T4L6</accession>
<sequence length="62" mass="7318">MSDTRPDARRLTRTTSARRERGHLRDHLVDLMDANAPISETQPIRERIQQLNTQIEREDGHR</sequence>
<dbReference type="EMBL" id="BAAAOH010000001">
    <property type="protein sequence ID" value="GAA1997273.1"/>
    <property type="molecule type" value="Genomic_DNA"/>
</dbReference>
<comment type="caution">
    <text evidence="2">The sequence shown here is derived from an EMBL/GenBank/DDBJ whole genome shotgun (WGS) entry which is preliminary data.</text>
</comment>
<organism evidence="2 3">
    <name type="scientific">Microbacterium pumilum</name>
    <dbReference type="NCBI Taxonomy" id="344165"/>
    <lineage>
        <taxon>Bacteria</taxon>
        <taxon>Bacillati</taxon>
        <taxon>Actinomycetota</taxon>
        <taxon>Actinomycetes</taxon>
        <taxon>Micrococcales</taxon>
        <taxon>Microbacteriaceae</taxon>
        <taxon>Microbacterium</taxon>
    </lineage>
</organism>
<feature type="compositionally biased region" description="Basic and acidic residues" evidence="1">
    <location>
        <begin position="17"/>
        <end position="26"/>
    </location>
</feature>
<dbReference type="RefSeq" id="WP_344066065.1">
    <property type="nucleotide sequence ID" value="NZ_BAAAOH010000001.1"/>
</dbReference>
<evidence type="ECO:0008006" key="4">
    <source>
        <dbReference type="Google" id="ProtNLM"/>
    </source>
</evidence>
<protein>
    <recommendedName>
        <fullName evidence="4">Antitoxin</fullName>
    </recommendedName>
</protein>
<proteinExistence type="predicted"/>
<feature type="compositionally biased region" description="Basic and acidic residues" evidence="1">
    <location>
        <begin position="1"/>
        <end position="10"/>
    </location>
</feature>
<evidence type="ECO:0000256" key="1">
    <source>
        <dbReference type="SAM" id="MobiDB-lite"/>
    </source>
</evidence>
<evidence type="ECO:0000313" key="3">
    <source>
        <dbReference type="Proteomes" id="UP001500326"/>
    </source>
</evidence>
<dbReference type="Proteomes" id="UP001500326">
    <property type="component" value="Unassembled WGS sequence"/>
</dbReference>
<evidence type="ECO:0000313" key="2">
    <source>
        <dbReference type="EMBL" id="GAA1997273.1"/>
    </source>
</evidence>